<dbReference type="EMBL" id="LCFD01000026">
    <property type="protein sequence ID" value="KKS84675.1"/>
    <property type="molecule type" value="Genomic_DNA"/>
</dbReference>
<dbReference type="SUPFAM" id="SSF54631">
    <property type="entry name" value="CBS-domain pair"/>
    <property type="match status" value="1"/>
</dbReference>
<proteinExistence type="predicted"/>
<dbReference type="CDD" id="cd04606">
    <property type="entry name" value="CBS_pair_Mg_transporter"/>
    <property type="match status" value="1"/>
</dbReference>
<dbReference type="InterPro" id="IPR011033">
    <property type="entry name" value="PRC_barrel-like_sf"/>
</dbReference>
<feature type="domain" description="CBS" evidence="2">
    <location>
        <begin position="351"/>
        <end position="410"/>
    </location>
</feature>
<name>A0A0G1CFV7_9BACT</name>
<dbReference type="SUPFAM" id="SSF158791">
    <property type="entry name" value="MgtE N-terminal domain-like"/>
    <property type="match status" value="1"/>
</dbReference>
<dbReference type="PROSITE" id="PS51371">
    <property type="entry name" value="CBS"/>
    <property type="match status" value="1"/>
</dbReference>
<dbReference type="InterPro" id="IPR027275">
    <property type="entry name" value="PRC-brl_dom"/>
</dbReference>
<gene>
    <name evidence="3" type="ORF">UV61_C0026G0008</name>
</gene>
<dbReference type="Pfam" id="PF00571">
    <property type="entry name" value="CBS"/>
    <property type="match status" value="1"/>
</dbReference>
<dbReference type="AlphaFoldDB" id="A0A0G1CFV7"/>
<keyword evidence="1" id="KW-0129">CBS domain</keyword>
<dbReference type="Gene3D" id="1.25.60.10">
    <property type="entry name" value="MgtE N-terminal domain-like"/>
    <property type="match status" value="1"/>
</dbReference>
<dbReference type="SUPFAM" id="SSF50346">
    <property type="entry name" value="PRC-barrel domain"/>
    <property type="match status" value="1"/>
</dbReference>
<dbReference type="InterPro" id="IPR006669">
    <property type="entry name" value="MgtE_transporter"/>
</dbReference>
<dbReference type="STRING" id="1618446.UV61_C0026G0008"/>
<dbReference type="Gene3D" id="3.10.580.10">
    <property type="entry name" value="CBS-domain"/>
    <property type="match status" value="1"/>
</dbReference>
<dbReference type="InterPro" id="IPR038076">
    <property type="entry name" value="MgtE_N_sf"/>
</dbReference>
<evidence type="ECO:0000313" key="3">
    <source>
        <dbReference type="EMBL" id="KKS84675.1"/>
    </source>
</evidence>
<evidence type="ECO:0000256" key="1">
    <source>
        <dbReference type="PROSITE-ProRule" id="PRU00703"/>
    </source>
</evidence>
<dbReference type="Pfam" id="PF03448">
    <property type="entry name" value="MgtE_N"/>
    <property type="match status" value="1"/>
</dbReference>
<protein>
    <submittedName>
        <fullName evidence="3">MgtE intracellular region</fullName>
    </submittedName>
</protein>
<dbReference type="Gene3D" id="2.30.30.240">
    <property type="entry name" value="PRC-barrel domain"/>
    <property type="match status" value="1"/>
</dbReference>
<comment type="caution">
    <text evidence="3">The sequence shown here is derived from an EMBL/GenBank/DDBJ whole genome shotgun (WGS) entry which is preliminary data.</text>
</comment>
<evidence type="ECO:0000313" key="4">
    <source>
        <dbReference type="Proteomes" id="UP000034050"/>
    </source>
</evidence>
<organism evidence="3 4">
    <name type="scientific">Candidatus Gottesmanbacteria bacterium GW2011_GWB1_43_11</name>
    <dbReference type="NCBI Taxonomy" id="1618446"/>
    <lineage>
        <taxon>Bacteria</taxon>
        <taxon>Candidatus Gottesmaniibacteriota</taxon>
    </lineage>
</organism>
<evidence type="ECO:0000259" key="2">
    <source>
        <dbReference type="PROSITE" id="PS51371"/>
    </source>
</evidence>
<dbReference type="InterPro" id="IPR046342">
    <property type="entry name" value="CBS_dom_sf"/>
</dbReference>
<dbReference type="PANTHER" id="PTHR43773:SF1">
    <property type="entry name" value="MAGNESIUM TRANSPORTER MGTE"/>
    <property type="match status" value="1"/>
</dbReference>
<dbReference type="InterPro" id="IPR000644">
    <property type="entry name" value="CBS_dom"/>
</dbReference>
<dbReference type="PANTHER" id="PTHR43773">
    <property type="entry name" value="MAGNESIUM TRANSPORTER MGTE"/>
    <property type="match status" value="1"/>
</dbReference>
<dbReference type="GO" id="GO:0015095">
    <property type="term" value="F:magnesium ion transmembrane transporter activity"/>
    <property type="evidence" value="ECO:0007669"/>
    <property type="project" value="InterPro"/>
</dbReference>
<reference evidence="3 4" key="1">
    <citation type="journal article" date="2015" name="Nature">
        <title>rRNA introns, odd ribosomes, and small enigmatic genomes across a large radiation of phyla.</title>
        <authorList>
            <person name="Brown C.T."/>
            <person name="Hug L.A."/>
            <person name="Thomas B.C."/>
            <person name="Sharon I."/>
            <person name="Castelle C.J."/>
            <person name="Singh A."/>
            <person name="Wilkins M.J."/>
            <person name="Williams K.H."/>
            <person name="Banfield J.F."/>
        </authorList>
    </citation>
    <scope>NUCLEOTIDE SEQUENCE [LARGE SCALE GENOMIC DNA]</scope>
</reference>
<dbReference type="InterPro" id="IPR006668">
    <property type="entry name" value="Mg_transptr_MgtE_intracell_dom"/>
</dbReference>
<dbReference type="GO" id="GO:0016020">
    <property type="term" value="C:membrane"/>
    <property type="evidence" value="ECO:0007669"/>
    <property type="project" value="InterPro"/>
</dbReference>
<dbReference type="SMART" id="SM00924">
    <property type="entry name" value="MgtE_N"/>
    <property type="match status" value="1"/>
</dbReference>
<dbReference type="Proteomes" id="UP000034050">
    <property type="component" value="Unassembled WGS sequence"/>
</dbReference>
<dbReference type="Pfam" id="PF05239">
    <property type="entry name" value="PRC"/>
    <property type="match status" value="1"/>
</dbReference>
<dbReference type="SMART" id="SM00116">
    <property type="entry name" value="CBS"/>
    <property type="match status" value="1"/>
</dbReference>
<accession>A0A0G1CFV7</accession>
<sequence>MEFYLSDLLGDAVINQSKEKIGTVLDFVITDISATLPRVRGLVIKRGINKEAVFIPYSDLSVISPKLVKLTTDLVDLTPFIQRNDEVLLAKDVYDKQIVDIDDRRLTRANDLLLEEAHHVLVLKGVDVSVVGILKRLKIPTPANLLKHNIIDWKDVQFLGGPSPMKFKIHYKKLEALHPVDIARIIFEGPGYKQGSRVLASLQDPIAADIIEELSPKLQQNLIEAMKLDDVANVINQMPAHKAADLFVTLGSDYFKKILPLMSLAKIEQIKSLLNYPEFSTGAYMTTDYVAIPSGMTLDQVFTHLSKIEQLPDFMLYMYVLESEFANKLVGVLSVYELFAQDRRSRVETAMVKNLIVSHPQDHIKDSLKKMHRYNLSALPVISRNNGNRLIGVVTFRDAVSYYLPKRWKVRIRHVLPILE</sequence>